<keyword evidence="2" id="KW-1185">Reference proteome</keyword>
<comment type="caution">
    <text evidence="1">The sequence shown here is derived from an EMBL/GenBank/DDBJ whole genome shotgun (WGS) entry which is preliminary data.</text>
</comment>
<name>A0ABW4IIG8_9SPHI</name>
<dbReference type="EMBL" id="JBHUDG010000051">
    <property type="protein sequence ID" value="MFD1632018.1"/>
    <property type="molecule type" value="Genomic_DNA"/>
</dbReference>
<dbReference type="RefSeq" id="WP_379664341.1">
    <property type="nucleotide sequence ID" value="NZ_JBHUDG010000051.1"/>
</dbReference>
<accession>A0ABW4IIG8</accession>
<evidence type="ECO:0000313" key="1">
    <source>
        <dbReference type="EMBL" id="MFD1632018.1"/>
    </source>
</evidence>
<organism evidence="1 2">
    <name type="scientific">Pseudopedobacter beijingensis</name>
    <dbReference type="NCBI Taxonomy" id="1207056"/>
    <lineage>
        <taxon>Bacteria</taxon>
        <taxon>Pseudomonadati</taxon>
        <taxon>Bacteroidota</taxon>
        <taxon>Sphingobacteriia</taxon>
        <taxon>Sphingobacteriales</taxon>
        <taxon>Sphingobacteriaceae</taxon>
        <taxon>Pseudopedobacter</taxon>
    </lineage>
</organism>
<protein>
    <submittedName>
        <fullName evidence="1">Uncharacterized protein</fullName>
    </submittedName>
</protein>
<evidence type="ECO:0000313" key="2">
    <source>
        <dbReference type="Proteomes" id="UP001597118"/>
    </source>
</evidence>
<dbReference type="Proteomes" id="UP001597118">
    <property type="component" value="Unassembled WGS sequence"/>
</dbReference>
<reference evidence="2" key="1">
    <citation type="journal article" date="2019" name="Int. J. Syst. Evol. Microbiol.">
        <title>The Global Catalogue of Microorganisms (GCM) 10K type strain sequencing project: providing services to taxonomists for standard genome sequencing and annotation.</title>
        <authorList>
            <consortium name="The Broad Institute Genomics Platform"/>
            <consortium name="The Broad Institute Genome Sequencing Center for Infectious Disease"/>
            <person name="Wu L."/>
            <person name="Ma J."/>
        </authorList>
    </citation>
    <scope>NUCLEOTIDE SEQUENCE [LARGE SCALE GENOMIC DNA]</scope>
    <source>
        <strain evidence="2">CCUG 53762</strain>
    </source>
</reference>
<sequence>MAKKIVYKTKKPGKRRSLCSGYKVFPDGKKCPGCADCVGQNRIKDPFALLEKRMFVLTKKPNKKARR</sequence>
<gene>
    <name evidence="1" type="ORF">ACFSAH_19255</name>
</gene>
<proteinExistence type="predicted"/>